<dbReference type="InterPro" id="IPR001005">
    <property type="entry name" value="SANT/Myb"/>
</dbReference>
<evidence type="ECO:0000256" key="2">
    <source>
        <dbReference type="SAM" id="MobiDB-lite"/>
    </source>
</evidence>
<feature type="compositionally biased region" description="Polar residues" evidence="2">
    <location>
        <begin position="543"/>
        <end position="575"/>
    </location>
</feature>
<feature type="region of interest" description="Disordered" evidence="2">
    <location>
        <begin position="508"/>
        <end position="645"/>
    </location>
</feature>
<accession>A0A158RD31</accession>
<dbReference type="Pfam" id="PF09133">
    <property type="entry name" value="SANTA"/>
    <property type="match status" value="2"/>
</dbReference>
<dbReference type="PANTHER" id="PTHR16124">
    <property type="entry name" value="MIS18-BINDING PROTEIN 1"/>
    <property type="match status" value="1"/>
</dbReference>
<evidence type="ECO:0000313" key="4">
    <source>
        <dbReference type="EMBL" id="VDN07604.1"/>
    </source>
</evidence>
<evidence type="ECO:0000313" key="5">
    <source>
        <dbReference type="Proteomes" id="UP000276776"/>
    </source>
</evidence>
<comment type="subcellular location">
    <subcellularLocation>
        <location evidence="1">Nucleus</location>
    </subcellularLocation>
</comment>
<dbReference type="GO" id="GO:0005634">
    <property type="term" value="C:nucleus"/>
    <property type="evidence" value="ECO:0007669"/>
    <property type="project" value="UniProtKB-SubCell"/>
</dbReference>
<dbReference type="PROSITE" id="PS50090">
    <property type="entry name" value="MYB_LIKE"/>
    <property type="match status" value="1"/>
</dbReference>
<dbReference type="AlphaFoldDB" id="A0A158RD31"/>
<dbReference type="EMBL" id="UYYF01004921">
    <property type="protein sequence ID" value="VDN07604.1"/>
    <property type="molecule type" value="Genomic_DNA"/>
</dbReference>
<evidence type="ECO:0000313" key="6">
    <source>
        <dbReference type="WBParaSite" id="TCLT_0000994701-mRNA-1"/>
    </source>
</evidence>
<sequence>FQFIHSERNKLSVCVEGYREKDQTELALRNWRSTTIKDRINSQILISSNGKVYNLRGVLDQDAAHALGYPTTLVERFKNGFPHDWQILLSAFQRNLSKHRDTNSTQGLNSGLFGTIFPDISKFFHVYGRQKSTFAANKNETRSQSMFALSYEKYEGGESMHDKDASRKLSSYRSSKKSVDLTFTSPETLESLKNRDKKKQIVKSGFEYQSVSDSNKPSDVSEAKMLGRHDIHEEKSDETTLFKMPLLPLQKRLKPISLYNWTLRFSAYDLGHSKLFTNFAFVIVGFRPDRDLDWTTSPVIAVKGNRLLHTETGVYEVIGPINTLLAAHQGFPKEFVSQFLSGFPEDWHNILSSFFSTYIEPQLPPKQSLTISEIHEDDIENSIHQNQRAICSVSNQNSNFCKKITSEEKQNHKQNKLMLYIYLELSLLITTRSGRFVKPRMETWSGERLVYNIRGSPIRKIQRVSSNSLHTPNVGSLLSSLEQNIRKRNKRNSSSGKTKKALVAYGDSETSTYSEDSDNNKVLERYSAPKRSPHTPIRKEPLSRTNVTMQSSTSTDIAMSSQRTRITRNSSTCTPVTKELTPRAPATEQLPPLTPVTPLYGKRGRRPLRLIESSPEKVKEQTKKRKGNKRQLNRNQKKVSGKQSKLIDDKDFDCANVKAKCNKKEITKETVPTVSFSDVESDKSGEGNRNASNTTCDLKQAIDSTPKIWTIKDNTRLKIAVHSLHPQDIEDWEKVAKVMRARTAEECRIQAMNILKINITPVKKNRPEVSANVVEALRKAKSGTLEYKIQADRFNRQFIQSGDTSDFFNDSLEAGPSNVGITVSFYNSLNKNEKIHQFFTLQMPSVTIFDSDDSLLSVLRTPTPKPVRRNAQYKKLIRISESPSSFSSEKMPVESDQPLRLNMNNEVHRRQQIRYVHRIMKANNQYNRSRRNNTKPPIRKEYQLDLPEIRRKQNDSDKESEDEYFEEN</sequence>
<feature type="region of interest" description="Disordered" evidence="2">
    <location>
        <begin position="919"/>
        <end position="968"/>
    </location>
</feature>
<protein>
    <submittedName>
        <fullName evidence="6">Myb-like domain-containing protein</fullName>
    </submittedName>
</protein>
<gene>
    <name evidence="4" type="ORF">TCLT_LOCUS9936</name>
</gene>
<feature type="domain" description="Myb-like" evidence="3">
    <location>
        <begin position="709"/>
        <end position="755"/>
    </location>
</feature>
<keyword evidence="5" id="KW-1185">Reference proteome</keyword>
<evidence type="ECO:0000256" key="1">
    <source>
        <dbReference type="ARBA" id="ARBA00004123"/>
    </source>
</evidence>
<dbReference type="STRING" id="103827.A0A158RD31"/>
<dbReference type="InterPro" id="IPR009057">
    <property type="entry name" value="Homeodomain-like_sf"/>
</dbReference>
<dbReference type="PANTHER" id="PTHR16124:SF3">
    <property type="entry name" value="MIS18-BINDING PROTEIN 1"/>
    <property type="match status" value="1"/>
</dbReference>
<feature type="compositionally biased region" description="Basic residues" evidence="2">
    <location>
        <begin position="622"/>
        <end position="640"/>
    </location>
</feature>
<name>A0A158RD31_THECL</name>
<dbReference type="Proteomes" id="UP000276776">
    <property type="component" value="Unassembled WGS sequence"/>
</dbReference>
<dbReference type="GO" id="GO:0000775">
    <property type="term" value="C:chromosome, centromeric region"/>
    <property type="evidence" value="ECO:0007669"/>
    <property type="project" value="TreeGrafter"/>
</dbReference>
<evidence type="ECO:0000259" key="3">
    <source>
        <dbReference type="PROSITE" id="PS50090"/>
    </source>
</evidence>
<dbReference type="OrthoDB" id="2195551at2759"/>
<dbReference type="SUPFAM" id="SSF46689">
    <property type="entry name" value="Homeodomain-like"/>
    <property type="match status" value="1"/>
</dbReference>
<reference evidence="4 5" key="2">
    <citation type="submission" date="2018-11" db="EMBL/GenBank/DDBJ databases">
        <authorList>
            <consortium name="Pathogen Informatics"/>
        </authorList>
    </citation>
    <scope>NUCLEOTIDE SEQUENCE [LARGE SCALE GENOMIC DNA]</scope>
</reference>
<dbReference type="WBParaSite" id="TCLT_0000994701-mRNA-1">
    <property type="protein sequence ID" value="TCLT_0000994701-mRNA-1"/>
    <property type="gene ID" value="TCLT_0000994701"/>
</dbReference>
<dbReference type="OMA" id="LWIFKFI"/>
<proteinExistence type="predicted"/>
<dbReference type="Gene3D" id="1.10.10.60">
    <property type="entry name" value="Homeodomain-like"/>
    <property type="match status" value="1"/>
</dbReference>
<dbReference type="CDD" id="cd00167">
    <property type="entry name" value="SANT"/>
    <property type="match status" value="1"/>
</dbReference>
<dbReference type="InterPro" id="IPR039110">
    <property type="entry name" value="KNL2-like"/>
</dbReference>
<feature type="compositionally biased region" description="Basic and acidic residues" evidence="2">
    <location>
        <begin position="938"/>
        <end position="957"/>
    </location>
</feature>
<organism evidence="6">
    <name type="scientific">Thelazia callipaeda</name>
    <name type="common">Oriental eyeworm</name>
    <name type="synonym">Parasitic nematode</name>
    <dbReference type="NCBI Taxonomy" id="103827"/>
    <lineage>
        <taxon>Eukaryota</taxon>
        <taxon>Metazoa</taxon>
        <taxon>Ecdysozoa</taxon>
        <taxon>Nematoda</taxon>
        <taxon>Chromadorea</taxon>
        <taxon>Rhabditida</taxon>
        <taxon>Spirurina</taxon>
        <taxon>Spiruromorpha</taxon>
        <taxon>Thelazioidea</taxon>
        <taxon>Thelaziidae</taxon>
        <taxon>Thelazia</taxon>
    </lineage>
</organism>
<feature type="compositionally biased region" description="Acidic residues" evidence="2">
    <location>
        <begin position="958"/>
        <end position="968"/>
    </location>
</feature>
<dbReference type="InterPro" id="IPR015216">
    <property type="entry name" value="SANTA"/>
</dbReference>
<reference evidence="6" key="1">
    <citation type="submission" date="2016-04" db="UniProtKB">
        <authorList>
            <consortium name="WormBaseParasite"/>
        </authorList>
    </citation>
    <scope>IDENTIFICATION</scope>
</reference>